<protein>
    <submittedName>
        <fullName evidence="2">Uncharacterized protein</fullName>
    </submittedName>
</protein>
<evidence type="ECO:0000256" key="1">
    <source>
        <dbReference type="SAM" id="MobiDB-lite"/>
    </source>
</evidence>
<proteinExistence type="predicted"/>
<evidence type="ECO:0000313" key="3">
    <source>
        <dbReference type="Proteomes" id="UP001286313"/>
    </source>
</evidence>
<dbReference type="EMBL" id="JAWQEG010006367">
    <property type="protein sequence ID" value="KAK3855061.1"/>
    <property type="molecule type" value="Genomic_DNA"/>
</dbReference>
<dbReference type="AlphaFoldDB" id="A0AAE1BQD0"/>
<evidence type="ECO:0000313" key="2">
    <source>
        <dbReference type="EMBL" id="KAK3855061.1"/>
    </source>
</evidence>
<reference evidence="2" key="1">
    <citation type="submission" date="2023-10" db="EMBL/GenBank/DDBJ databases">
        <title>Genome assemblies of two species of porcelain crab, Petrolisthes cinctipes and Petrolisthes manimaculis (Anomura: Porcellanidae).</title>
        <authorList>
            <person name="Angst P."/>
        </authorList>
    </citation>
    <scope>NUCLEOTIDE SEQUENCE</scope>
    <source>
        <strain evidence="2">PB745_01</strain>
        <tissue evidence="2">Gill</tissue>
    </source>
</reference>
<organism evidence="2 3">
    <name type="scientific">Petrolisthes cinctipes</name>
    <name type="common">Flat porcelain crab</name>
    <dbReference type="NCBI Taxonomy" id="88211"/>
    <lineage>
        <taxon>Eukaryota</taxon>
        <taxon>Metazoa</taxon>
        <taxon>Ecdysozoa</taxon>
        <taxon>Arthropoda</taxon>
        <taxon>Crustacea</taxon>
        <taxon>Multicrustacea</taxon>
        <taxon>Malacostraca</taxon>
        <taxon>Eumalacostraca</taxon>
        <taxon>Eucarida</taxon>
        <taxon>Decapoda</taxon>
        <taxon>Pleocyemata</taxon>
        <taxon>Anomura</taxon>
        <taxon>Galatheoidea</taxon>
        <taxon>Porcellanidae</taxon>
        <taxon>Petrolisthes</taxon>
    </lineage>
</organism>
<gene>
    <name evidence="2" type="ORF">Pcinc_038509</name>
</gene>
<name>A0AAE1BQD0_PETCI</name>
<dbReference type="Proteomes" id="UP001286313">
    <property type="component" value="Unassembled WGS sequence"/>
</dbReference>
<accession>A0AAE1BQD0</accession>
<comment type="caution">
    <text evidence="2">The sequence shown here is derived from an EMBL/GenBank/DDBJ whole genome shotgun (WGS) entry which is preliminary data.</text>
</comment>
<feature type="compositionally biased region" description="Basic and acidic residues" evidence="1">
    <location>
        <begin position="1"/>
        <end position="23"/>
    </location>
</feature>
<keyword evidence="3" id="KW-1185">Reference proteome</keyword>
<sequence length="136" mass="14692">MTLMERETQGKLRAEARERRGKGENVYIAKGKIWTRRSQHHGTGPGQATPASAERKAYTPPTLQVQANNELATQAETVFEVAQAMQAVPNDQASTPSAVQTEQVVGDIEVQEQVEVVEQVGLVGAVGARRGCFCSS</sequence>
<feature type="region of interest" description="Disordered" evidence="1">
    <location>
        <begin position="1"/>
        <end position="61"/>
    </location>
</feature>